<evidence type="ECO:0000313" key="2">
    <source>
        <dbReference type="EMBL" id="EAU86283.2"/>
    </source>
</evidence>
<proteinExistence type="predicted"/>
<accession>A8NQ86</accession>
<dbReference type="HOGENOM" id="CLU_1320834_0_0_1"/>
<feature type="compositionally biased region" description="Low complexity" evidence="1">
    <location>
        <begin position="116"/>
        <end position="128"/>
    </location>
</feature>
<feature type="compositionally biased region" description="Pro residues" evidence="1">
    <location>
        <begin position="83"/>
        <end position="93"/>
    </location>
</feature>
<gene>
    <name evidence="2" type="ORF">CC1G_08007</name>
</gene>
<dbReference type="GeneID" id="6012030"/>
<keyword evidence="3" id="KW-1185">Reference proteome</keyword>
<sequence>MEICQGDRTTQSRTRAVDIYNAQSDRHLWIGKKVSPYNEMCAPRQGMVHLSGIQNLHVRYYARAPMRHERDEAESKSLTQPTHPLPAHPPPLSQPKFTATPTGCTTSSTIHNPKQALPLPSASSNPSSKTSEQHQQHLRISTKPPDLGIRYTATGESTRERERGYDSCSPGPGQRVTGCREAQVLVSMQVAVGRRSAGFDDLEAGAKR</sequence>
<organism evidence="2 3">
    <name type="scientific">Coprinopsis cinerea (strain Okayama-7 / 130 / ATCC MYA-4618 / FGSC 9003)</name>
    <name type="common">Inky cap fungus</name>
    <name type="synonym">Hormographiella aspergillata</name>
    <dbReference type="NCBI Taxonomy" id="240176"/>
    <lineage>
        <taxon>Eukaryota</taxon>
        <taxon>Fungi</taxon>
        <taxon>Dikarya</taxon>
        <taxon>Basidiomycota</taxon>
        <taxon>Agaricomycotina</taxon>
        <taxon>Agaricomycetes</taxon>
        <taxon>Agaricomycetidae</taxon>
        <taxon>Agaricales</taxon>
        <taxon>Agaricineae</taxon>
        <taxon>Psathyrellaceae</taxon>
        <taxon>Coprinopsis</taxon>
    </lineage>
</organism>
<dbReference type="VEuPathDB" id="FungiDB:CC1G_08007"/>
<name>A8NQ86_COPC7</name>
<dbReference type="RefSeq" id="XP_001835498.2">
    <property type="nucleotide sequence ID" value="XM_001835446.2"/>
</dbReference>
<dbReference type="AlphaFoldDB" id="A8NQ86"/>
<evidence type="ECO:0000256" key="1">
    <source>
        <dbReference type="SAM" id="MobiDB-lite"/>
    </source>
</evidence>
<reference evidence="2 3" key="1">
    <citation type="journal article" date="2010" name="Proc. Natl. Acad. Sci. U.S.A.">
        <title>Insights into evolution of multicellular fungi from the assembled chromosomes of the mushroom Coprinopsis cinerea (Coprinus cinereus).</title>
        <authorList>
            <person name="Stajich J.E."/>
            <person name="Wilke S.K."/>
            <person name="Ahren D."/>
            <person name="Au C.H."/>
            <person name="Birren B.W."/>
            <person name="Borodovsky M."/>
            <person name="Burns C."/>
            <person name="Canback B."/>
            <person name="Casselton L.A."/>
            <person name="Cheng C.K."/>
            <person name="Deng J."/>
            <person name="Dietrich F.S."/>
            <person name="Fargo D.C."/>
            <person name="Farman M.L."/>
            <person name="Gathman A.C."/>
            <person name="Goldberg J."/>
            <person name="Guigo R."/>
            <person name="Hoegger P.J."/>
            <person name="Hooker J.B."/>
            <person name="Huggins A."/>
            <person name="James T.Y."/>
            <person name="Kamada T."/>
            <person name="Kilaru S."/>
            <person name="Kodira C."/>
            <person name="Kues U."/>
            <person name="Kupfer D."/>
            <person name="Kwan H.S."/>
            <person name="Lomsadze A."/>
            <person name="Li W."/>
            <person name="Lilly W.W."/>
            <person name="Ma L.J."/>
            <person name="Mackey A.J."/>
            <person name="Manning G."/>
            <person name="Martin F."/>
            <person name="Muraguchi H."/>
            <person name="Natvig D.O."/>
            <person name="Palmerini H."/>
            <person name="Ramesh M.A."/>
            <person name="Rehmeyer C.J."/>
            <person name="Roe B.A."/>
            <person name="Shenoy N."/>
            <person name="Stanke M."/>
            <person name="Ter-Hovhannisyan V."/>
            <person name="Tunlid A."/>
            <person name="Velagapudi R."/>
            <person name="Vision T.J."/>
            <person name="Zeng Q."/>
            <person name="Zolan M.E."/>
            <person name="Pukkila P.J."/>
        </authorList>
    </citation>
    <scope>NUCLEOTIDE SEQUENCE [LARGE SCALE GENOMIC DNA]</scope>
    <source>
        <strain evidence="3">Okayama-7 / 130 / ATCC MYA-4618 / FGSC 9003</strain>
    </source>
</reference>
<dbReference type="Proteomes" id="UP000001861">
    <property type="component" value="Unassembled WGS sequence"/>
</dbReference>
<dbReference type="EMBL" id="AACS02000008">
    <property type="protein sequence ID" value="EAU86283.2"/>
    <property type="molecule type" value="Genomic_DNA"/>
</dbReference>
<dbReference type="KEGG" id="cci:CC1G_08007"/>
<feature type="region of interest" description="Disordered" evidence="1">
    <location>
        <begin position="68"/>
        <end position="176"/>
    </location>
</feature>
<evidence type="ECO:0000313" key="3">
    <source>
        <dbReference type="Proteomes" id="UP000001861"/>
    </source>
</evidence>
<comment type="caution">
    <text evidence="2">The sequence shown here is derived from an EMBL/GenBank/DDBJ whole genome shotgun (WGS) entry which is preliminary data.</text>
</comment>
<dbReference type="InParanoid" id="A8NQ86"/>
<protein>
    <submittedName>
        <fullName evidence="2">Uncharacterized protein</fullName>
    </submittedName>
</protein>
<feature type="compositionally biased region" description="Low complexity" evidence="1">
    <location>
        <begin position="94"/>
        <end position="109"/>
    </location>
</feature>